<gene>
    <name evidence="2" type="ORF">GMO_11590</name>
</gene>
<proteinExistence type="predicted"/>
<sequence>MPQRRQKADSVAPTDFSLAWPNPNMMGMFGGWTGSSGIPVTPLTAMQVSTVYGCVKAKAEDMGKLPLLLKRSLPGGGAIVDTSHPLNALLAQPNGWQTPFEFISYMVTALELRGNAYAVIVRGKAGQPLGLIPLNPDRVNVLLSPKGWLYYNVSHPQLGDGLTLHGDDVLHIRNISIDGGYLGLSPIAIAQDTIGIALAAQAHGATLFRNGAQLGGVLSSPNKLSSEAAQRMAQSWKDLYGGVENSSKVAVLEEGVKFDKIAMTSEEAQFLETRRFAVPDICRLFRTPPHKVFDMSDAHYSNFENANQAYIDDALAPMAVRFEQGARQKLLFDDERSKLFFEFDFKALLRGDQQSRFTAYKTALDGLFMTRNEVRIREGMNPVPGGDEFIIPLNMADPGGKPETKPPPTAAAPVAPAPATEDVSSADGPPGPAQNVVGD</sequence>
<dbReference type="InterPro" id="IPR006427">
    <property type="entry name" value="Portal_HK97"/>
</dbReference>
<evidence type="ECO:0008006" key="4">
    <source>
        <dbReference type="Google" id="ProtNLM"/>
    </source>
</evidence>
<dbReference type="EMBL" id="AGQV01000002">
    <property type="protein sequence ID" value="EHH68389.1"/>
    <property type="molecule type" value="Genomic_DNA"/>
</dbReference>
<protein>
    <recommendedName>
        <fullName evidence="4">Phage portal protein</fullName>
    </recommendedName>
</protein>
<evidence type="ECO:0000256" key="1">
    <source>
        <dbReference type="SAM" id="MobiDB-lite"/>
    </source>
</evidence>
<dbReference type="InterPro" id="IPR006944">
    <property type="entry name" value="Phage/GTA_portal"/>
</dbReference>
<feature type="compositionally biased region" description="Low complexity" evidence="1">
    <location>
        <begin position="411"/>
        <end position="423"/>
    </location>
</feature>
<dbReference type="Pfam" id="PF04860">
    <property type="entry name" value="Phage_portal"/>
    <property type="match status" value="1"/>
</dbReference>
<accession>G6XIV9</accession>
<evidence type="ECO:0000313" key="3">
    <source>
        <dbReference type="Proteomes" id="UP000004949"/>
    </source>
</evidence>
<feature type="region of interest" description="Disordered" evidence="1">
    <location>
        <begin position="394"/>
        <end position="439"/>
    </location>
</feature>
<dbReference type="Proteomes" id="UP000004949">
    <property type="component" value="Unassembled WGS sequence"/>
</dbReference>
<reference evidence="2 3" key="1">
    <citation type="submission" date="2011-10" db="EMBL/GenBank/DDBJ databases">
        <title>Genome sequence of Gluconobacter morbifer G707, isolated from Drosophila gut.</title>
        <authorList>
            <person name="Lee W.-J."/>
            <person name="Kim E.-K."/>
        </authorList>
    </citation>
    <scope>NUCLEOTIDE SEQUENCE [LARGE SCALE GENOMIC DNA]</scope>
    <source>
        <strain evidence="2 3">G707</strain>
    </source>
</reference>
<dbReference type="AlphaFoldDB" id="G6XIV9"/>
<dbReference type="eggNOG" id="COG4695">
    <property type="taxonomic scope" value="Bacteria"/>
</dbReference>
<keyword evidence="3" id="KW-1185">Reference proteome</keyword>
<comment type="caution">
    <text evidence="2">The sequence shown here is derived from an EMBL/GenBank/DDBJ whole genome shotgun (WGS) entry which is preliminary data.</text>
</comment>
<dbReference type="STRING" id="1088869.GMO_11590"/>
<name>G6XIV9_9PROT</name>
<organism evidence="2 3">
    <name type="scientific">Gluconobacter morbifer G707</name>
    <dbReference type="NCBI Taxonomy" id="1088869"/>
    <lineage>
        <taxon>Bacteria</taxon>
        <taxon>Pseudomonadati</taxon>
        <taxon>Pseudomonadota</taxon>
        <taxon>Alphaproteobacteria</taxon>
        <taxon>Acetobacterales</taxon>
        <taxon>Acetobacteraceae</taxon>
        <taxon>Gluconobacter</taxon>
    </lineage>
</organism>
<evidence type="ECO:0000313" key="2">
    <source>
        <dbReference type="EMBL" id="EHH68389.1"/>
    </source>
</evidence>
<dbReference type="PATRIC" id="fig|1088869.3.peg.1157"/>
<dbReference type="NCBIfam" id="TIGR01537">
    <property type="entry name" value="portal_HK97"/>
    <property type="match status" value="1"/>
</dbReference>